<dbReference type="SUPFAM" id="SSF63829">
    <property type="entry name" value="Calcium-dependent phosphotriesterase"/>
    <property type="match status" value="1"/>
</dbReference>
<keyword evidence="2" id="KW-1185">Reference proteome</keyword>
<dbReference type="AlphaFoldDB" id="A0A2A9NQ12"/>
<gene>
    <name evidence="1" type="ORF">AMATHDRAFT_4627</name>
</gene>
<protein>
    <recommendedName>
        <fullName evidence="3">SMP-30/Gluconolactonase/LRE-like region domain-containing protein</fullName>
    </recommendedName>
</protein>
<dbReference type="InterPro" id="IPR051288">
    <property type="entry name" value="Serum_paraoxonase/arylesterase"/>
</dbReference>
<dbReference type="Gene3D" id="2.120.10.30">
    <property type="entry name" value="TolB, C-terminal domain"/>
    <property type="match status" value="1"/>
</dbReference>
<dbReference type="EMBL" id="KZ302020">
    <property type="protein sequence ID" value="PFH49773.1"/>
    <property type="molecule type" value="Genomic_DNA"/>
</dbReference>
<reference evidence="1 2" key="1">
    <citation type="submission" date="2014-02" db="EMBL/GenBank/DDBJ databases">
        <title>Transposable element dynamics among asymbiotic and ectomycorrhizal Amanita fungi.</title>
        <authorList>
            <consortium name="DOE Joint Genome Institute"/>
            <person name="Hess J."/>
            <person name="Skrede I."/>
            <person name="Wolfe B."/>
            <person name="LaButti K."/>
            <person name="Ohm R.A."/>
            <person name="Grigoriev I.V."/>
            <person name="Pringle A."/>
        </authorList>
    </citation>
    <scope>NUCLEOTIDE SEQUENCE [LARGE SCALE GENOMIC DNA]</scope>
    <source>
        <strain evidence="1 2">SKay4041</strain>
    </source>
</reference>
<dbReference type="Proteomes" id="UP000242287">
    <property type="component" value="Unassembled WGS sequence"/>
</dbReference>
<evidence type="ECO:0000313" key="1">
    <source>
        <dbReference type="EMBL" id="PFH49773.1"/>
    </source>
</evidence>
<dbReference type="PANTHER" id="PTHR11799:SF12">
    <property type="entry name" value="PARAOXONASE-RELATED"/>
    <property type="match status" value="1"/>
</dbReference>
<name>A0A2A9NQ12_9AGAR</name>
<evidence type="ECO:0000313" key="2">
    <source>
        <dbReference type="Proteomes" id="UP000242287"/>
    </source>
</evidence>
<sequence>MPSTLLNITVLFLAVAAGVYQLYLKPILTTFGYQRQIQSIGNKNCQTVPELKACEKLVIHQPTGVVYLACSNQASRTFWVPAVGRLNETAASRDDYVATYDPKTSRITRLKLQNFNSKRGLSLHGMDVVPSSSNPEHLYVYLVNHRAPSGGQAAKLVGADSVMEIFETQVGSSVLTHLKTVEDPTIITPNDVIGYGDGKTFYVTNDHGEKTGLLRELDIFGRASTSVVYCNTDVGCKFAITHMHGNNGIAKASNDTIYVANSIGGGMYILERQRDNSLIVAEYIKTDRCLDNLSVDSNGAVWAAGLTDAITLIFKHFADPSHPAPSSALRFTINTGPAAFYGEKYKIDKIFEDDGSLASGVTSVAYDAERKKLFLHGLVSPHMVICKL</sequence>
<dbReference type="PANTHER" id="PTHR11799">
    <property type="entry name" value="PARAOXONASE"/>
    <property type="match status" value="1"/>
</dbReference>
<organism evidence="1 2">
    <name type="scientific">Amanita thiersii Skay4041</name>
    <dbReference type="NCBI Taxonomy" id="703135"/>
    <lineage>
        <taxon>Eukaryota</taxon>
        <taxon>Fungi</taxon>
        <taxon>Dikarya</taxon>
        <taxon>Basidiomycota</taxon>
        <taxon>Agaricomycotina</taxon>
        <taxon>Agaricomycetes</taxon>
        <taxon>Agaricomycetidae</taxon>
        <taxon>Agaricales</taxon>
        <taxon>Pluteineae</taxon>
        <taxon>Amanitaceae</taxon>
        <taxon>Amanita</taxon>
    </lineage>
</organism>
<dbReference type="OrthoDB" id="5307922at2759"/>
<proteinExistence type="predicted"/>
<evidence type="ECO:0008006" key="3">
    <source>
        <dbReference type="Google" id="ProtNLM"/>
    </source>
</evidence>
<dbReference type="InterPro" id="IPR011042">
    <property type="entry name" value="6-blade_b-propeller_TolB-like"/>
</dbReference>
<accession>A0A2A9NQ12</accession>